<dbReference type="SUPFAM" id="SSF56112">
    <property type="entry name" value="Protein kinase-like (PK-like)"/>
    <property type="match status" value="1"/>
</dbReference>
<evidence type="ECO:0000256" key="2">
    <source>
        <dbReference type="ARBA" id="ARBA00022741"/>
    </source>
</evidence>
<evidence type="ECO:0000256" key="4">
    <source>
        <dbReference type="ARBA" id="ARBA00022840"/>
    </source>
</evidence>
<keyword evidence="4" id="KW-0067">ATP-binding</keyword>
<dbReference type="PATRIC" id="fig|1392540.3.peg.645"/>
<evidence type="ECO:0000313" key="7">
    <source>
        <dbReference type="Proteomes" id="UP000023785"/>
    </source>
</evidence>
<dbReference type="HOGENOM" id="CLU_1040608_0_0_6"/>
<name>V2TRK0_9GAMM</name>
<dbReference type="SMART" id="SM00220">
    <property type="entry name" value="S_TKc"/>
    <property type="match status" value="1"/>
</dbReference>
<dbReference type="Pfam" id="PF00069">
    <property type="entry name" value="Pkinase"/>
    <property type="match status" value="1"/>
</dbReference>
<dbReference type="InterPro" id="IPR011009">
    <property type="entry name" value="Kinase-like_dom_sf"/>
</dbReference>
<dbReference type="PANTHER" id="PTHR43289">
    <property type="entry name" value="MITOGEN-ACTIVATED PROTEIN KINASE KINASE KINASE 20-RELATED"/>
    <property type="match status" value="1"/>
</dbReference>
<proteinExistence type="predicted"/>
<dbReference type="InterPro" id="IPR000719">
    <property type="entry name" value="Prot_kinase_dom"/>
</dbReference>
<dbReference type="EMBL" id="AYER01000003">
    <property type="protein sequence ID" value="ESK40217.1"/>
    <property type="molecule type" value="Genomic_DNA"/>
</dbReference>
<gene>
    <name evidence="6" type="ORF">P256_00663</name>
</gene>
<keyword evidence="2" id="KW-0547">Nucleotide-binding</keyword>
<protein>
    <recommendedName>
        <fullName evidence="5">Protein kinase domain-containing protein</fullName>
    </recommendedName>
</protein>
<dbReference type="Gene3D" id="1.10.510.10">
    <property type="entry name" value="Transferase(Phosphotransferase) domain 1"/>
    <property type="match status" value="1"/>
</dbReference>
<dbReference type="GO" id="GO:0005524">
    <property type="term" value="F:ATP binding"/>
    <property type="evidence" value="ECO:0007669"/>
    <property type="project" value="UniProtKB-KW"/>
</dbReference>
<dbReference type="PANTHER" id="PTHR43289:SF6">
    <property type="entry name" value="SERINE_THREONINE-PROTEIN KINASE NEKL-3"/>
    <property type="match status" value="1"/>
</dbReference>
<dbReference type="Proteomes" id="UP000023785">
    <property type="component" value="Unassembled WGS sequence"/>
</dbReference>
<feature type="domain" description="Protein kinase" evidence="5">
    <location>
        <begin position="1"/>
        <end position="255"/>
    </location>
</feature>
<keyword evidence="7" id="KW-1185">Reference proteome</keyword>
<evidence type="ECO:0000256" key="3">
    <source>
        <dbReference type="ARBA" id="ARBA00022777"/>
    </source>
</evidence>
<comment type="caution">
    <text evidence="6">The sequence shown here is derived from an EMBL/GenBank/DDBJ whole genome shotgun (WGS) entry which is preliminary data.</text>
</comment>
<dbReference type="GO" id="GO:0004674">
    <property type="term" value="F:protein serine/threonine kinase activity"/>
    <property type="evidence" value="ECO:0007669"/>
    <property type="project" value="TreeGrafter"/>
</dbReference>
<organism evidence="6 7">
    <name type="scientific">Acinetobacter nectaris CIP 110549</name>
    <dbReference type="NCBI Taxonomy" id="1392540"/>
    <lineage>
        <taxon>Bacteria</taxon>
        <taxon>Pseudomonadati</taxon>
        <taxon>Pseudomonadota</taxon>
        <taxon>Gammaproteobacteria</taxon>
        <taxon>Moraxellales</taxon>
        <taxon>Moraxellaceae</taxon>
        <taxon>Acinetobacter</taxon>
    </lineage>
</organism>
<reference evidence="6 7" key="1">
    <citation type="submission" date="2013-10" db="EMBL/GenBank/DDBJ databases">
        <title>The Genome Sequence of Acinetobacter nectaris CIP 110549.</title>
        <authorList>
            <consortium name="The Broad Institute Genomics Platform"/>
            <consortium name="The Broad Institute Genome Sequencing Center for Infectious Disease"/>
            <person name="Cerqueira G."/>
            <person name="Feldgarden M."/>
            <person name="Courvalin P."/>
            <person name="Grillot-Courvalin C."/>
            <person name="Clermont D."/>
            <person name="Rocha E."/>
            <person name="Yoon E.-J."/>
            <person name="Nemec A."/>
            <person name="Young S.K."/>
            <person name="Zeng Q."/>
            <person name="Gargeya S."/>
            <person name="Fitzgerald M."/>
            <person name="Abouelleil A."/>
            <person name="Alvarado L."/>
            <person name="Berlin A.M."/>
            <person name="Chapman S.B."/>
            <person name="Gainer-Dewar J."/>
            <person name="Goldberg J."/>
            <person name="Gnerre S."/>
            <person name="Griggs A."/>
            <person name="Gujja S."/>
            <person name="Hansen M."/>
            <person name="Howarth C."/>
            <person name="Imamovic A."/>
            <person name="Ireland A."/>
            <person name="Larimer J."/>
            <person name="McCowan C."/>
            <person name="Murphy C."/>
            <person name="Pearson M."/>
            <person name="Poon T.W."/>
            <person name="Priest M."/>
            <person name="Roberts A."/>
            <person name="Saif S."/>
            <person name="Shea T."/>
            <person name="Sykes S."/>
            <person name="Wortman J."/>
            <person name="Nusbaum C."/>
            <person name="Birren B."/>
        </authorList>
    </citation>
    <scope>NUCLEOTIDE SEQUENCE [LARGE SCALE GENOMIC DNA]</scope>
    <source>
        <strain evidence="6 7">CIP 110549</strain>
    </source>
</reference>
<dbReference type="STRING" id="1392540.P256_00663"/>
<keyword evidence="3" id="KW-0418">Kinase</keyword>
<evidence type="ECO:0000259" key="5">
    <source>
        <dbReference type="PROSITE" id="PS50011"/>
    </source>
</evidence>
<dbReference type="OrthoDB" id="9801841at2"/>
<evidence type="ECO:0000256" key="1">
    <source>
        <dbReference type="ARBA" id="ARBA00022679"/>
    </source>
</evidence>
<sequence>MNPELVSKSQSLKYGRRVFRFKKADEFYYLKCQSDVGHEQFKQGFKREYSFYIQHPRSLFLLPFEEANFITLDAFGLSENNIGFILPEAKSFFLNRSPSEFNIHEIVEQVLKLCEPLENLHQAGYVHGDIKKEHFVEYAERFCLLDFEHTVLASSENISNLNATPRYMAPELFHGQNKTVQTDLYALGIVLYEWLAQQRLNIYSYEEWAKLHCQQYFAQLPKVYCGLQFIIDGLLEKQKLNRFQTIGALKDSIYFKFM</sequence>
<dbReference type="PROSITE" id="PS50011">
    <property type="entry name" value="PROTEIN_KINASE_DOM"/>
    <property type="match status" value="1"/>
</dbReference>
<dbReference type="RefSeq" id="WP_023272258.1">
    <property type="nucleotide sequence ID" value="NZ_KI530712.1"/>
</dbReference>
<dbReference type="eggNOG" id="COG0515">
    <property type="taxonomic scope" value="Bacteria"/>
</dbReference>
<dbReference type="AlphaFoldDB" id="V2TRK0"/>
<accession>V2TRK0</accession>
<keyword evidence="1" id="KW-0808">Transferase</keyword>
<evidence type="ECO:0000313" key="6">
    <source>
        <dbReference type="EMBL" id="ESK40217.1"/>
    </source>
</evidence>